<feature type="transmembrane region" description="Helical" evidence="2">
    <location>
        <begin position="834"/>
        <end position="855"/>
    </location>
</feature>
<dbReference type="InterPro" id="IPR002123">
    <property type="entry name" value="Plipid/glycerol_acylTrfase"/>
</dbReference>
<feature type="domain" description="Phospholipid/glycerol acyltransferase" evidence="3">
    <location>
        <begin position="480"/>
        <end position="596"/>
    </location>
</feature>
<dbReference type="SUPFAM" id="SSF69593">
    <property type="entry name" value="Glycerol-3-phosphate (1)-acyltransferase"/>
    <property type="match status" value="1"/>
</dbReference>
<keyword evidence="2" id="KW-1133">Transmembrane helix</keyword>
<feature type="transmembrane region" description="Helical" evidence="2">
    <location>
        <begin position="683"/>
        <end position="703"/>
    </location>
</feature>
<name>A0A3M7KZ89_AUXPR</name>
<dbReference type="Pfam" id="PF13238">
    <property type="entry name" value="AAA_18"/>
    <property type="match status" value="1"/>
</dbReference>
<dbReference type="GO" id="GO:0047793">
    <property type="term" value="F:cycloeucalenol cycloisomerase activity"/>
    <property type="evidence" value="ECO:0007669"/>
    <property type="project" value="InterPro"/>
</dbReference>
<dbReference type="InterPro" id="IPR045252">
    <property type="entry name" value="LPCAT1-like"/>
</dbReference>
<organism evidence="4 5">
    <name type="scientific">Auxenochlorella protothecoides</name>
    <name type="common">Green microalga</name>
    <name type="synonym">Chlorella protothecoides</name>
    <dbReference type="NCBI Taxonomy" id="3075"/>
    <lineage>
        <taxon>Eukaryota</taxon>
        <taxon>Viridiplantae</taxon>
        <taxon>Chlorophyta</taxon>
        <taxon>core chlorophytes</taxon>
        <taxon>Trebouxiophyceae</taxon>
        <taxon>Chlorellales</taxon>
        <taxon>Chlorellaceae</taxon>
        <taxon>Auxenochlorella</taxon>
    </lineage>
</organism>
<dbReference type="Gene3D" id="3.40.50.300">
    <property type="entry name" value="P-loop containing nucleotide triphosphate hydrolases"/>
    <property type="match status" value="1"/>
</dbReference>
<evidence type="ECO:0000256" key="1">
    <source>
        <dbReference type="SAM" id="MobiDB-lite"/>
    </source>
</evidence>
<dbReference type="PANTHER" id="PTHR35136:SF1">
    <property type="entry name" value="CYCLOEUCALENOL CYCLOISOMERASE"/>
    <property type="match status" value="1"/>
</dbReference>
<dbReference type="Proteomes" id="UP000279271">
    <property type="component" value="Unassembled WGS sequence"/>
</dbReference>
<dbReference type="Pfam" id="PF01553">
    <property type="entry name" value="Acyltransferase"/>
    <property type="match status" value="1"/>
</dbReference>
<gene>
    <name evidence="4" type="ORF">APUTEX25_005497</name>
</gene>
<feature type="transmembrane region" description="Helical" evidence="2">
    <location>
        <begin position="761"/>
        <end position="781"/>
    </location>
</feature>
<proteinExistence type="predicted"/>
<comment type="caution">
    <text evidence="4">The sequence shown here is derived from an EMBL/GenBank/DDBJ whole genome shotgun (WGS) entry which is preliminary data.</text>
</comment>
<dbReference type="AlphaFoldDB" id="A0A3M7KZ89"/>
<keyword evidence="2" id="KW-0812">Transmembrane</keyword>
<dbReference type="GO" id="GO:0008374">
    <property type="term" value="F:O-acyltransferase activity"/>
    <property type="evidence" value="ECO:0007669"/>
    <property type="project" value="InterPro"/>
</dbReference>
<reference evidence="5" key="1">
    <citation type="journal article" date="2018" name="Algal Res.">
        <title>Characterization of plant carbon substrate utilization by Auxenochlorella protothecoides.</title>
        <authorList>
            <person name="Vogler B.W."/>
            <person name="Starkenburg S.R."/>
            <person name="Sudasinghe N."/>
            <person name="Schambach J.Y."/>
            <person name="Rollin J.A."/>
            <person name="Pattathil S."/>
            <person name="Barry A.N."/>
        </authorList>
    </citation>
    <scope>NUCLEOTIDE SEQUENCE [LARGE SCALE GENOMIC DNA]</scope>
    <source>
        <strain evidence="5">UTEX 25</strain>
    </source>
</reference>
<evidence type="ECO:0000259" key="3">
    <source>
        <dbReference type="SMART" id="SM00563"/>
    </source>
</evidence>
<dbReference type="SUPFAM" id="SSF52540">
    <property type="entry name" value="P-loop containing nucleoside triphosphate hydrolases"/>
    <property type="match status" value="1"/>
</dbReference>
<dbReference type="CDD" id="cd07991">
    <property type="entry name" value="LPLAT_LPCAT1-like"/>
    <property type="match status" value="1"/>
</dbReference>
<dbReference type="InterPro" id="IPR020532">
    <property type="entry name" value="Cycloeucalenol_cycloisomerase"/>
</dbReference>
<feature type="transmembrane region" description="Helical" evidence="2">
    <location>
        <begin position="723"/>
        <end position="741"/>
    </location>
</feature>
<feature type="transmembrane region" description="Helical" evidence="2">
    <location>
        <begin position="876"/>
        <end position="897"/>
    </location>
</feature>
<evidence type="ECO:0000256" key="2">
    <source>
        <dbReference type="SAM" id="Phobius"/>
    </source>
</evidence>
<feature type="transmembrane region" description="Helical" evidence="2">
    <location>
        <begin position="407"/>
        <end position="428"/>
    </location>
</feature>
<dbReference type="EMBL" id="QOKY01000169">
    <property type="protein sequence ID" value="RMZ55219.1"/>
    <property type="molecule type" value="Genomic_DNA"/>
</dbReference>
<dbReference type="InterPro" id="IPR027417">
    <property type="entry name" value="P-loop_NTPase"/>
</dbReference>
<feature type="region of interest" description="Disordered" evidence="1">
    <location>
        <begin position="244"/>
        <end position="264"/>
    </location>
</feature>
<feature type="region of interest" description="Disordered" evidence="1">
    <location>
        <begin position="1"/>
        <end position="21"/>
    </location>
</feature>
<feature type="transmembrane region" description="Helical" evidence="2">
    <location>
        <begin position="654"/>
        <end position="677"/>
    </location>
</feature>
<keyword evidence="2" id="KW-0472">Membrane</keyword>
<feature type="compositionally biased region" description="Basic and acidic residues" evidence="1">
    <location>
        <begin position="1"/>
        <end position="15"/>
    </location>
</feature>
<evidence type="ECO:0000313" key="5">
    <source>
        <dbReference type="Proteomes" id="UP000279271"/>
    </source>
</evidence>
<feature type="transmembrane region" description="Helical" evidence="2">
    <location>
        <begin position="793"/>
        <end position="814"/>
    </location>
</feature>
<protein>
    <recommendedName>
        <fullName evidence="3">Phospholipid/glycerol acyltransferase domain-containing protein</fullName>
    </recommendedName>
</protein>
<sequence>MGREPSSRALREPHSTFEGPGRAGSKYDFVKVRVWLGEDQAHWYTLSRFLISRTLTVTQIPADKAVRIALAVKKDLVDRGRLEVSQEELESALTSALVIHGVGAHHLPRYRTVSAFFQRRAPLIVLLCGTACTGKSTIAQLLASRLNLPNVLQTDLLMEFFRGSEVVPAQPSVWHAEDEEALVSRFQAQSRQVRRGLSGDLHKCIEEGKSIIIEGCHLDPSLYLNEFGAAAVLEDAQICLASGRTSRADSSDSGSSHGPGRMQARSSFESLAAAARSSPSLLFIPVILWVDEKEHHLLMGGEAGVPGGTVGAPGIALQAAWLQRYLLRFQARGVPLHRVRPGAFQETVQALHSHVLDSIEAAGKDESKASREEAELRAPFVRNDRFGEFGMGNLPTCLKAVLALESIFILPFRAVGSFLCLFLYWLVCRLSSPLPPQHRAAIVVPMGKLACRSCLFCIGFFKVEWVLDPAAGQGPRAGGIVSNHCSWADILLHMSYSFPAFVARDSTANLPFIGIISQMMSCLYVNRNRTGRNQAGVADLVKQRMEDEAAGRTGVEKRPLLLFPEGTTSNGEYMLPFKTGAFLAGVPVQPVVIKYHRLPVYVPNEAEKADPKLYADNVRKMMMEHSGTKDTRATFEDKMRYLTMLKKHKRWTELFFLAYSPVWITWVLFILVPFKLYEGLGEWGYMAIGLAAALPVFLLPPLLQPKHEAGKPWVQRYWVKANIWIAIFSFVGNYVWTHYFYQVLGAAYTFKAHELNGVPITLYFMTHAYFALYHALANVLIRKARSMVGPRSPNLRILAEAVVVFVLAYSTAYAETLTISHFPYYTHKAGDKERMYTVGSLFYAIYFFVSFPMFFRMDEDPKARHMGAKPYTLWKVVVDSLAACMLVTLLLDFWRLAVTAQPGLPWLA</sequence>
<evidence type="ECO:0000313" key="4">
    <source>
        <dbReference type="EMBL" id="RMZ55219.1"/>
    </source>
</evidence>
<dbReference type="SMART" id="SM00563">
    <property type="entry name" value="PlsC"/>
    <property type="match status" value="1"/>
</dbReference>
<dbReference type="PANTHER" id="PTHR35136">
    <property type="entry name" value="CYCLOEUCALENOL CYCLOISOMERASE"/>
    <property type="match status" value="1"/>
</dbReference>
<accession>A0A3M7KZ89</accession>